<evidence type="ECO:0000256" key="2">
    <source>
        <dbReference type="SAM" id="SignalP"/>
    </source>
</evidence>
<accession>A0A6N7PPB3</accession>
<reference evidence="3 4" key="1">
    <citation type="submission" date="2019-10" db="EMBL/GenBank/DDBJ databases">
        <title>A soil myxobacterium in the family Polyangiaceae.</title>
        <authorList>
            <person name="Li Y."/>
            <person name="Wang J."/>
        </authorList>
    </citation>
    <scope>NUCLEOTIDE SEQUENCE [LARGE SCALE GENOMIC DNA]</scope>
    <source>
        <strain evidence="3 4">DSM 14734</strain>
    </source>
</reference>
<feature type="chain" id="PRO_5026661727" description="Lipoprotein" evidence="2">
    <location>
        <begin position="21"/>
        <end position="215"/>
    </location>
</feature>
<keyword evidence="2" id="KW-0732">Signal</keyword>
<feature type="compositionally biased region" description="Pro residues" evidence="1">
    <location>
        <begin position="20"/>
        <end position="31"/>
    </location>
</feature>
<feature type="signal peptide" evidence="2">
    <location>
        <begin position="1"/>
        <end position="20"/>
    </location>
</feature>
<proteinExistence type="predicted"/>
<dbReference type="Proteomes" id="UP000440224">
    <property type="component" value="Unassembled WGS sequence"/>
</dbReference>
<evidence type="ECO:0000313" key="3">
    <source>
        <dbReference type="EMBL" id="MRG93888.1"/>
    </source>
</evidence>
<feature type="region of interest" description="Disordered" evidence="1">
    <location>
        <begin position="17"/>
        <end position="40"/>
    </location>
</feature>
<name>A0A6N7PPB3_9BACT</name>
<organism evidence="3 4">
    <name type="scientific">Polyangium spumosum</name>
    <dbReference type="NCBI Taxonomy" id="889282"/>
    <lineage>
        <taxon>Bacteria</taxon>
        <taxon>Pseudomonadati</taxon>
        <taxon>Myxococcota</taxon>
        <taxon>Polyangia</taxon>
        <taxon>Polyangiales</taxon>
        <taxon>Polyangiaceae</taxon>
        <taxon>Polyangium</taxon>
    </lineage>
</organism>
<evidence type="ECO:0000313" key="4">
    <source>
        <dbReference type="Proteomes" id="UP000440224"/>
    </source>
</evidence>
<dbReference type="OrthoDB" id="5519989at2"/>
<evidence type="ECO:0000256" key="1">
    <source>
        <dbReference type="SAM" id="MobiDB-lite"/>
    </source>
</evidence>
<dbReference type="AlphaFoldDB" id="A0A6N7PPB3"/>
<dbReference type="RefSeq" id="WP_153820734.1">
    <property type="nucleotide sequence ID" value="NZ_WJIE01000005.1"/>
</dbReference>
<comment type="caution">
    <text evidence="3">The sequence shown here is derived from an EMBL/GenBank/DDBJ whole genome shotgun (WGS) entry which is preliminary data.</text>
</comment>
<evidence type="ECO:0008006" key="5">
    <source>
        <dbReference type="Google" id="ProtNLM"/>
    </source>
</evidence>
<keyword evidence="4" id="KW-1185">Reference proteome</keyword>
<dbReference type="EMBL" id="WJIE01000005">
    <property type="protein sequence ID" value="MRG93888.1"/>
    <property type="molecule type" value="Genomic_DNA"/>
</dbReference>
<sequence>MRAPLALTLALLAACGGAPDQPPTNPPPRPLPSGSTSAAAAPPDAIAAASSFTTFTSARFDLALPLPEGASFRVDDRTERWLVARHDATSSVLLVRAWREDETMNHARCEARARTWRDLPTRDGRRLVSASRLGVPADHDTLVEILLGSAAPSAGPAEGFVLAFGGWAKRCFVYVFSTRDTSERVVMERLAVMASGSLARIRVQSDLAPRRSSSP</sequence>
<protein>
    <recommendedName>
        <fullName evidence="5">Lipoprotein</fullName>
    </recommendedName>
</protein>
<gene>
    <name evidence="3" type="ORF">GF068_18490</name>
</gene>
<dbReference type="PROSITE" id="PS51257">
    <property type="entry name" value="PROKAR_LIPOPROTEIN"/>
    <property type="match status" value="1"/>
</dbReference>